<proteinExistence type="predicted"/>
<dbReference type="RefSeq" id="WP_066624483.1">
    <property type="nucleotide sequence ID" value="NZ_JBHSYQ010000016.1"/>
</dbReference>
<evidence type="ECO:0000313" key="3">
    <source>
        <dbReference type="Proteomes" id="UP001596405"/>
    </source>
</evidence>
<protein>
    <submittedName>
        <fullName evidence="2">T9SS type A sorting domain-containing protein</fullName>
    </submittedName>
</protein>
<dbReference type="Pfam" id="PF18962">
    <property type="entry name" value="Por_Secre_tail"/>
    <property type="match status" value="1"/>
</dbReference>
<reference evidence="3" key="1">
    <citation type="journal article" date="2019" name="Int. J. Syst. Evol. Microbiol.">
        <title>The Global Catalogue of Microorganisms (GCM) 10K type strain sequencing project: providing services to taxonomists for standard genome sequencing and annotation.</title>
        <authorList>
            <consortium name="The Broad Institute Genomics Platform"/>
            <consortium name="The Broad Institute Genome Sequencing Center for Infectious Disease"/>
            <person name="Wu L."/>
            <person name="Ma J."/>
        </authorList>
    </citation>
    <scope>NUCLEOTIDE SEQUENCE [LARGE SCALE GENOMIC DNA]</scope>
    <source>
        <strain evidence="3">CGMCC 4.7393</strain>
    </source>
</reference>
<comment type="caution">
    <text evidence="2">The sequence shown here is derived from an EMBL/GenBank/DDBJ whole genome shotgun (WGS) entry which is preliminary data.</text>
</comment>
<accession>A0ABW2DQP7</accession>
<evidence type="ECO:0000313" key="2">
    <source>
        <dbReference type="EMBL" id="MFC7000045.1"/>
    </source>
</evidence>
<dbReference type="Proteomes" id="UP001596405">
    <property type="component" value="Unassembled WGS sequence"/>
</dbReference>
<gene>
    <name evidence="2" type="ORF">ACFQHR_20590</name>
</gene>
<dbReference type="EMBL" id="JBHSYQ010000016">
    <property type="protein sequence ID" value="MFC7000045.1"/>
    <property type="molecule type" value="Genomic_DNA"/>
</dbReference>
<organism evidence="2 3">
    <name type="scientific">Rufibacter roseus</name>
    <dbReference type="NCBI Taxonomy" id="1567108"/>
    <lineage>
        <taxon>Bacteria</taxon>
        <taxon>Pseudomonadati</taxon>
        <taxon>Bacteroidota</taxon>
        <taxon>Cytophagia</taxon>
        <taxon>Cytophagales</taxon>
        <taxon>Hymenobacteraceae</taxon>
        <taxon>Rufibacter</taxon>
    </lineage>
</organism>
<dbReference type="InterPro" id="IPR026444">
    <property type="entry name" value="Secre_tail"/>
</dbReference>
<sequence>MKRSHPFLFMLAIIFVFSSCDGQLTSIDRVSFDNFFPKPNKDLSKIIGNTLLLKSGSDTIYLSISSDKDINLITETLSGDTVFYGKVNKFRGLYYFSQAVNDTSYLIHAVKISDNLIYGLTSVFQQTALIDDEIRKGKFPKLVKYIPTDSSIFMLRTDKREMRKLYSSIIGTIKPDTVLQDQQKGGVELDAVAAKEQIMDAEESELFFKVYPNPVSDFVNVMLQEQNINYQLIDLNGKTMATGILSKQTNRISTATLTNGIYILNLTGAGGKTKESVRIVKN</sequence>
<dbReference type="PROSITE" id="PS51257">
    <property type="entry name" value="PROKAR_LIPOPROTEIN"/>
    <property type="match status" value="1"/>
</dbReference>
<name>A0ABW2DQP7_9BACT</name>
<evidence type="ECO:0000259" key="1">
    <source>
        <dbReference type="Pfam" id="PF18962"/>
    </source>
</evidence>
<feature type="domain" description="Secretion system C-terminal sorting" evidence="1">
    <location>
        <begin position="210"/>
        <end position="274"/>
    </location>
</feature>
<dbReference type="NCBIfam" id="TIGR04183">
    <property type="entry name" value="Por_Secre_tail"/>
    <property type="match status" value="1"/>
</dbReference>
<keyword evidence="3" id="KW-1185">Reference proteome</keyword>